<keyword evidence="3" id="KW-0813">Transport</keyword>
<evidence type="ECO:0000313" key="13">
    <source>
        <dbReference type="Proteomes" id="UP001056681"/>
    </source>
</evidence>
<evidence type="ECO:0000256" key="8">
    <source>
        <dbReference type="ARBA" id="ARBA00022989"/>
    </source>
</evidence>
<evidence type="ECO:0000256" key="2">
    <source>
        <dbReference type="ARBA" id="ARBA00006555"/>
    </source>
</evidence>
<gene>
    <name evidence="12" type="ORF">IM816_14945</name>
</gene>
<keyword evidence="9" id="KW-0472">Membrane</keyword>
<keyword evidence="4" id="KW-1003">Cell membrane</keyword>
<accession>A0ABY4T1B2</accession>
<dbReference type="SUPFAM" id="SSF74653">
    <property type="entry name" value="TolA/TonB C-terminal domain"/>
    <property type="match status" value="1"/>
</dbReference>
<sequence length="222" mass="23610">MSFARPQSLAGVHPDTVRIVAMSAAIALNAAALLAVMRPIVATLSPAPLPSPTIRLIDHPVEPTVVPPPSILLKPLPPKVQAQPTRTPKTVEVVPQQVQAPSDEGHVPVTLTTPTEVAPTSPTTEQAAPAEERLAYVSAPVPAYPRAAIGARMQGTVTLRVLVDETGKPIDVVVENTSGHELLDKAARDQVLARWRFQPATANGHAVKAWARVPITFDLRHT</sequence>
<feature type="region of interest" description="Disordered" evidence="10">
    <location>
        <begin position="99"/>
        <end position="128"/>
    </location>
</feature>
<evidence type="ECO:0000256" key="4">
    <source>
        <dbReference type="ARBA" id="ARBA00022475"/>
    </source>
</evidence>
<keyword evidence="13" id="KW-1185">Reference proteome</keyword>
<evidence type="ECO:0000313" key="12">
    <source>
        <dbReference type="EMBL" id="URL57895.1"/>
    </source>
</evidence>
<dbReference type="InterPro" id="IPR051045">
    <property type="entry name" value="TonB-dependent_transducer"/>
</dbReference>
<dbReference type="PANTHER" id="PTHR33446:SF2">
    <property type="entry name" value="PROTEIN TONB"/>
    <property type="match status" value="1"/>
</dbReference>
<comment type="similarity">
    <text evidence="2">Belongs to the TonB family.</text>
</comment>
<dbReference type="Gene3D" id="3.30.1150.10">
    <property type="match status" value="1"/>
</dbReference>
<feature type="domain" description="TonB C-terminal" evidence="11">
    <location>
        <begin position="129"/>
        <end position="222"/>
    </location>
</feature>
<reference evidence="12" key="1">
    <citation type="submission" date="2020-10" db="EMBL/GenBank/DDBJ databases">
        <title>Whole-genome sequence of Luteibacter sp. EIF3.</title>
        <authorList>
            <person name="Friedrich I."/>
            <person name="Hertel R."/>
            <person name="Daniel R."/>
        </authorList>
    </citation>
    <scope>NUCLEOTIDE SEQUENCE</scope>
    <source>
        <strain evidence="12">EIF3</strain>
    </source>
</reference>
<protein>
    <submittedName>
        <fullName evidence="12">Energy transducer TonB</fullName>
    </submittedName>
</protein>
<evidence type="ECO:0000256" key="5">
    <source>
        <dbReference type="ARBA" id="ARBA00022519"/>
    </source>
</evidence>
<dbReference type="NCBIfam" id="TIGR01352">
    <property type="entry name" value="tonB_Cterm"/>
    <property type="match status" value="1"/>
</dbReference>
<evidence type="ECO:0000256" key="9">
    <source>
        <dbReference type="ARBA" id="ARBA00023136"/>
    </source>
</evidence>
<evidence type="ECO:0000256" key="6">
    <source>
        <dbReference type="ARBA" id="ARBA00022692"/>
    </source>
</evidence>
<dbReference type="EMBL" id="CP063231">
    <property type="protein sequence ID" value="URL57895.1"/>
    <property type="molecule type" value="Genomic_DNA"/>
</dbReference>
<organism evidence="12 13">
    <name type="scientific">Luteibacter flocculans</name>
    <dbReference type="NCBI Taxonomy" id="2780091"/>
    <lineage>
        <taxon>Bacteria</taxon>
        <taxon>Pseudomonadati</taxon>
        <taxon>Pseudomonadota</taxon>
        <taxon>Gammaproteobacteria</taxon>
        <taxon>Lysobacterales</taxon>
        <taxon>Rhodanobacteraceae</taxon>
        <taxon>Luteibacter</taxon>
    </lineage>
</organism>
<dbReference type="PANTHER" id="PTHR33446">
    <property type="entry name" value="PROTEIN TONB-RELATED"/>
    <property type="match status" value="1"/>
</dbReference>
<feature type="compositionally biased region" description="Polar residues" evidence="10">
    <location>
        <begin position="110"/>
        <end position="126"/>
    </location>
</feature>
<dbReference type="Proteomes" id="UP001056681">
    <property type="component" value="Chromosome"/>
</dbReference>
<evidence type="ECO:0000259" key="11">
    <source>
        <dbReference type="PROSITE" id="PS52015"/>
    </source>
</evidence>
<evidence type="ECO:0000256" key="1">
    <source>
        <dbReference type="ARBA" id="ARBA00004383"/>
    </source>
</evidence>
<comment type="subcellular location">
    <subcellularLocation>
        <location evidence="1">Cell inner membrane</location>
        <topology evidence="1">Single-pass membrane protein</topology>
        <orientation evidence="1">Periplasmic side</orientation>
    </subcellularLocation>
</comment>
<dbReference type="InterPro" id="IPR006260">
    <property type="entry name" value="TonB/TolA_C"/>
</dbReference>
<evidence type="ECO:0000256" key="3">
    <source>
        <dbReference type="ARBA" id="ARBA00022448"/>
    </source>
</evidence>
<dbReference type="Pfam" id="PF03544">
    <property type="entry name" value="TonB_C"/>
    <property type="match status" value="1"/>
</dbReference>
<keyword evidence="5" id="KW-0997">Cell inner membrane</keyword>
<evidence type="ECO:0000256" key="7">
    <source>
        <dbReference type="ARBA" id="ARBA00022927"/>
    </source>
</evidence>
<dbReference type="RefSeq" id="WP_250338693.1">
    <property type="nucleotide sequence ID" value="NZ_CP063231.1"/>
</dbReference>
<keyword evidence="6" id="KW-0812">Transmembrane</keyword>
<proteinExistence type="inferred from homology"/>
<name>A0ABY4T1B2_9GAMM</name>
<dbReference type="PROSITE" id="PS52015">
    <property type="entry name" value="TONB_CTD"/>
    <property type="match status" value="1"/>
</dbReference>
<keyword evidence="7" id="KW-0653">Protein transport</keyword>
<dbReference type="InterPro" id="IPR037682">
    <property type="entry name" value="TonB_C"/>
</dbReference>
<evidence type="ECO:0000256" key="10">
    <source>
        <dbReference type="SAM" id="MobiDB-lite"/>
    </source>
</evidence>
<keyword evidence="8" id="KW-1133">Transmembrane helix</keyword>